<evidence type="ECO:0000313" key="1">
    <source>
        <dbReference type="EMBL" id="MBC5623664.1"/>
    </source>
</evidence>
<reference evidence="1 2" key="1">
    <citation type="submission" date="2020-08" db="EMBL/GenBank/DDBJ databases">
        <title>Genome public.</title>
        <authorList>
            <person name="Liu C."/>
            <person name="Sun Q."/>
        </authorList>
    </citation>
    <scope>NUCLEOTIDE SEQUENCE [LARGE SCALE GENOMIC DNA]</scope>
    <source>
        <strain evidence="1 2">NSJ-56</strain>
    </source>
</reference>
<proteinExistence type="predicted"/>
<evidence type="ECO:0000313" key="2">
    <source>
        <dbReference type="Proteomes" id="UP000646484"/>
    </source>
</evidence>
<dbReference type="RefSeq" id="WP_186978675.1">
    <property type="nucleotide sequence ID" value="NZ_JACOOH010000014.1"/>
</dbReference>
<dbReference type="InterPro" id="IPR032774">
    <property type="entry name" value="WG_beta_rep"/>
</dbReference>
<dbReference type="EMBL" id="JACOOH010000014">
    <property type="protein sequence ID" value="MBC5623664.1"/>
    <property type="molecule type" value="Genomic_DNA"/>
</dbReference>
<protein>
    <submittedName>
        <fullName evidence="1">WG repeat-containing protein</fullName>
    </submittedName>
</protein>
<comment type="caution">
    <text evidence="1">The sequence shown here is derived from an EMBL/GenBank/DDBJ whole genome shotgun (WGS) entry which is preliminary data.</text>
</comment>
<dbReference type="Proteomes" id="UP000646484">
    <property type="component" value="Unassembled WGS sequence"/>
</dbReference>
<dbReference type="Pfam" id="PF14903">
    <property type="entry name" value="WG_beta_rep"/>
    <property type="match status" value="1"/>
</dbReference>
<name>A0ABR7D6T9_9BACT</name>
<keyword evidence="2" id="KW-1185">Reference proteome</keyword>
<accession>A0ABR7D6T9</accession>
<dbReference type="PROSITE" id="PS51257">
    <property type="entry name" value="PROKAR_LIPOPROTEIN"/>
    <property type="match status" value="1"/>
</dbReference>
<sequence length="169" mass="18934">MNRILLYFSFICTVGLACCTRTPDEKLFVFEDNGLFGYVSESGDTVIPCMYPFAYTDTIKRIGFVAEGNGKIVCLDKKGNKLFNVFKYDNGPDYPQEGLFRIIDEDGTIGFADTLGTVIIPPSYKFAFPFKDGKAKVTYEGQSVSNGEYAVWESSSWTFIDNPLLPKEN</sequence>
<gene>
    <name evidence="1" type="ORF">H8S64_21460</name>
</gene>
<organism evidence="1 2">
    <name type="scientific">Butyricimonas hominis</name>
    <dbReference type="NCBI Taxonomy" id="2763032"/>
    <lineage>
        <taxon>Bacteria</taxon>
        <taxon>Pseudomonadati</taxon>
        <taxon>Bacteroidota</taxon>
        <taxon>Bacteroidia</taxon>
        <taxon>Bacteroidales</taxon>
        <taxon>Odoribacteraceae</taxon>
        <taxon>Butyricimonas</taxon>
    </lineage>
</organism>